<dbReference type="Gene3D" id="3.30.450.40">
    <property type="match status" value="1"/>
</dbReference>
<dbReference type="Pfam" id="PF00196">
    <property type="entry name" value="GerE"/>
    <property type="match status" value="1"/>
</dbReference>
<evidence type="ECO:0000256" key="6">
    <source>
        <dbReference type="PROSITE-ProRule" id="PRU00169"/>
    </source>
</evidence>
<evidence type="ECO:0000256" key="5">
    <source>
        <dbReference type="ARBA" id="ARBA00023163"/>
    </source>
</evidence>
<dbReference type="GO" id="GO:0006355">
    <property type="term" value="P:regulation of DNA-templated transcription"/>
    <property type="evidence" value="ECO:0007669"/>
    <property type="project" value="InterPro"/>
</dbReference>
<proteinExistence type="predicted"/>
<evidence type="ECO:0000256" key="3">
    <source>
        <dbReference type="ARBA" id="ARBA00023015"/>
    </source>
</evidence>
<dbReference type="SMART" id="SM00421">
    <property type="entry name" value="HTH_LUXR"/>
    <property type="match status" value="1"/>
</dbReference>
<keyword evidence="4" id="KW-0238">DNA-binding</keyword>
<dbReference type="CDD" id="cd06170">
    <property type="entry name" value="LuxR_C_like"/>
    <property type="match status" value="1"/>
</dbReference>
<dbReference type="EMBL" id="CP042430">
    <property type="protein sequence ID" value="QEC50580.1"/>
    <property type="molecule type" value="Genomic_DNA"/>
</dbReference>
<dbReference type="PANTHER" id="PTHR44688:SF16">
    <property type="entry name" value="DNA-BINDING TRANSCRIPTIONAL ACTIVATOR DEVR_DOSR"/>
    <property type="match status" value="1"/>
</dbReference>
<dbReference type="SUPFAM" id="SSF55781">
    <property type="entry name" value="GAF domain-like"/>
    <property type="match status" value="1"/>
</dbReference>
<dbReference type="InterPro" id="IPR001789">
    <property type="entry name" value="Sig_transdc_resp-reg_receiver"/>
</dbReference>
<keyword evidence="10" id="KW-1185">Reference proteome</keyword>
<keyword evidence="1" id="KW-0808">Transferase</keyword>
<dbReference type="PRINTS" id="PR00038">
    <property type="entry name" value="HTHLUXR"/>
</dbReference>
<feature type="modified residue" description="4-aspartylphosphate" evidence="6">
    <location>
        <position position="226"/>
    </location>
</feature>
<keyword evidence="2" id="KW-0418">Kinase</keyword>
<keyword evidence="6" id="KW-0597">Phosphoprotein</keyword>
<sequence>MERSSRSASEEGHRTMQLSDAVASCLGEQINESRIEAALRLLCEELQVDRFSLHAVDPGRGSFRVVAGGGGQILAPGTELPLETSTQVAVPAGGDVFRHASFGDAESFDRSLDHLVVDMGYRSGCSIPLFVGSRPVGALCASSRDPHLDCDAVLDAMHDVSVVVTEAFRGARTTAPRILVCADDELFAEGVARIVERSIGARAELCATRDDALSLPPARYEAIICDATFDGRPIASLLADLDAGDPRRPVPALVIATRDTPMSRTLAARSRATGYVAGSAGSAAIASAVRSLVAGDEGAAPDLEPDADGTLPHLTPQERNVLVLLERGLRFKQIAADMHITESTAKGYARNLFAKLDAHSRSEAVYEARRQGLLDFLAGA</sequence>
<dbReference type="OrthoDB" id="134985at2"/>
<accession>A0A5B8UC14</accession>
<name>A0A5B8UC14_9ACTN</name>
<evidence type="ECO:0000256" key="1">
    <source>
        <dbReference type="ARBA" id="ARBA00022679"/>
    </source>
</evidence>
<feature type="domain" description="Response regulatory" evidence="8">
    <location>
        <begin position="177"/>
        <end position="293"/>
    </location>
</feature>
<dbReference type="Gene3D" id="1.10.10.10">
    <property type="entry name" value="Winged helix-like DNA-binding domain superfamily/Winged helix DNA-binding domain"/>
    <property type="match status" value="1"/>
</dbReference>
<dbReference type="InterPro" id="IPR000792">
    <property type="entry name" value="Tscrpt_reg_LuxR_C"/>
</dbReference>
<evidence type="ECO:0000256" key="2">
    <source>
        <dbReference type="ARBA" id="ARBA00022777"/>
    </source>
</evidence>
<dbReference type="SUPFAM" id="SSF46894">
    <property type="entry name" value="C-terminal effector domain of the bipartite response regulators"/>
    <property type="match status" value="1"/>
</dbReference>
<dbReference type="AlphaFoldDB" id="A0A5B8UC14"/>
<gene>
    <name evidence="9" type="ORF">FSW04_25325</name>
</gene>
<dbReference type="InterPro" id="IPR011006">
    <property type="entry name" value="CheY-like_superfamily"/>
</dbReference>
<evidence type="ECO:0000256" key="4">
    <source>
        <dbReference type="ARBA" id="ARBA00023125"/>
    </source>
</evidence>
<dbReference type="PROSITE" id="PS50110">
    <property type="entry name" value="RESPONSE_REGULATORY"/>
    <property type="match status" value="1"/>
</dbReference>
<evidence type="ECO:0000313" key="9">
    <source>
        <dbReference type="EMBL" id="QEC50580.1"/>
    </source>
</evidence>
<reference evidence="9 10" key="1">
    <citation type="journal article" date="2018" name="J. Microbiol.">
        <title>Baekduia soli gen. nov., sp. nov., a novel bacterium isolated from the soil of Baekdu Mountain and proposal of a novel family name, Baekduiaceae fam. nov.</title>
        <authorList>
            <person name="An D.S."/>
            <person name="Siddiqi M.Z."/>
            <person name="Kim K.H."/>
            <person name="Yu H.S."/>
            <person name="Im W.T."/>
        </authorList>
    </citation>
    <scope>NUCLEOTIDE SEQUENCE [LARGE SCALE GENOMIC DNA]</scope>
    <source>
        <strain evidence="9 10">BR7-21</strain>
    </source>
</reference>
<dbReference type="PROSITE" id="PS50043">
    <property type="entry name" value="HTH_LUXR_2"/>
    <property type="match status" value="1"/>
</dbReference>
<dbReference type="Gene3D" id="3.40.50.2300">
    <property type="match status" value="1"/>
</dbReference>
<dbReference type="InterPro" id="IPR003018">
    <property type="entry name" value="GAF"/>
</dbReference>
<evidence type="ECO:0000313" key="10">
    <source>
        <dbReference type="Proteomes" id="UP000321805"/>
    </source>
</evidence>
<feature type="domain" description="HTH luxR-type" evidence="7">
    <location>
        <begin position="307"/>
        <end position="372"/>
    </location>
</feature>
<dbReference type="InterPro" id="IPR029016">
    <property type="entry name" value="GAF-like_dom_sf"/>
</dbReference>
<dbReference type="InterPro" id="IPR036388">
    <property type="entry name" value="WH-like_DNA-bd_sf"/>
</dbReference>
<dbReference type="PANTHER" id="PTHR44688">
    <property type="entry name" value="DNA-BINDING TRANSCRIPTIONAL ACTIVATOR DEVR_DOSR"/>
    <property type="match status" value="1"/>
</dbReference>
<protein>
    <recommendedName>
        <fullName evidence="11">Response regulator transcription factor</fullName>
    </recommendedName>
</protein>
<dbReference type="SUPFAM" id="SSF52172">
    <property type="entry name" value="CheY-like"/>
    <property type="match status" value="1"/>
</dbReference>
<evidence type="ECO:0000259" key="7">
    <source>
        <dbReference type="PROSITE" id="PS50043"/>
    </source>
</evidence>
<dbReference type="GO" id="GO:0003677">
    <property type="term" value="F:DNA binding"/>
    <property type="evidence" value="ECO:0007669"/>
    <property type="project" value="UniProtKB-KW"/>
</dbReference>
<dbReference type="Proteomes" id="UP000321805">
    <property type="component" value="Chromosome"/>
</dbReference>
<evidence type="ECO:0000259" key="8">
    <source>
        <dbReference type="PROSITE" id="PS50110"/>
    </source>
</evidence>
<dbReference type="GO" id="GO:0016301">
    <property type="term" value="F:kinase activity"/>
    <property type="evidence" value="ECO:0007669"/>
    <property type="project" value="UniProtKB-KW"/>
</dbReference>
<keyword evidence="5" id="KW-0804">Transcription</keyword>
<keyword evidence="3" id="KW-0805">Transcription regulation</keyword>
<organism evidence="9 10">
    <name type="scientific">Baekduia soli</name>
    <dbReference type="NCBI Taxonomy" id="496014"/>
    <lineage>
        <taxon>Bacteria</taxon>
        <taxon>Bacillati</taxon>
        <taxon>Actinomycetota</taxon>
        <taxon>Thermoleophilia</taxon>
        <taxon>Solirubrobacterales</taxon>
        <taxon>Baekduiaceae</taxon>
        <taxon>Baekduia</taxon>
    </lineage>
</organism>
<evidence type="ECO:0008006" key="11">
    <source>
        <dbReference type="Google" id="ProtNLM"/>
    </source>
</evidence>
<dbReference type="InterPro" id="IPR016032">
    <property type="entry name" value="Sig_transdc_resp-reg_C-effctor"/>
</dbReference>
<dbReference type="Pfam" id="PF01590">
    <property type="entry name" value="GAF"/>
    <property type="match status" value="1"/>
</dbReference>
<dbReference type="GO" id="GO:0000160">
    <property type="term" value="P:phosphorelay signal transduction system"/>
    <property type="evidence" value="ECO:0007669"/>
    <property type="project" value="InterPro"/>
</dbReference>
<dbReference type="KEGG" id="bsol:FSW04_25325"/>